<name>A0AAE0YXD3_9GAST</name>
<keyword evidence="3" id="KW-1185">Reference proteome</keyword>
<evidence type="ECO:0000313" key="2">
    <source>
        <dbReference type="EMBL" id="KAK3759034.1"/>
    </source>
</evidence>
<organism evidence="2 3">
    <name type="scientific">Elysia crispata</name>
    <name type="common">lettuce slug</name>
    <dbReference type="NCBI Taxonomy" id="231223"/>
    <lineage>
        <taxon>Eukaryota</taxon>
        <taxon>Metazoa</taxon>
        <taxon>Spiralia</taxon>
        <taxon>Lophotrochozoa</taxon>
        <taxon>Mollusca</taxon>
        <taxon>Gastropoda</taxon>
        <taxon>Heterobranchia</taxon>
        <taxon>Euthyneura</taxon>
        <taxon>Panpulmonata</taxon>
        <taxon>Sacoglossa</taxon>
        <taxon>Placobranchoidea</taxon>
        <taxon>Plakobranchidae</taxon>
        <taxon>Elysia</taxon>
    </lineage>
</organism>
<comment type="caution">
    <text evidence="2">The sequence shown here is derived from an EMBL/GenBank/DDBJ whole genome shotgun (WGS) entry which is preliminary data.</text>
</comment>
<dbReference type="AlphaFoldDB" id="A0AAE0YXD3"/>
<evidence type="ECO:0000313" key="3">
    <source>
        <dbReference type="Proteomes" id="UP001283361"/>
    </source>
</evidence>
<feature type="compositionally biased region" description="Basic and acidic residues" evidence="1">
    <location>
        <begin position="81"/>
        <end position="92"/>
    </location>
</feature>
<protein>
    <submittedName>
        <fullName evidence="2">Uncharacterized protein</fullName>
    </submittedName>
</protein>
<evidence type="ECO:0000256" key="1">
    <source>
        <dbReference type="SAM" id="MobiDB-lite"/>
    </source>
</evidence>
<reference evidence="2" key="1">
    <citation type="journal article" date="2023" name="G3 (Bethesda)">
        <title>A reference genome for the long-term kleptoplast-retaining sea slug Elysia crispata morphotype clarki.</title>
        <authorList>
            <person name="Eastman K.E."/>
            <person name="Pendleton A.L."/>
            <person name="Shaikh M.A."/>
            <person name="Suttiyut T."/>
            <person name="Ogas R."/>
            <person name="Tomko P."/>
            <person name="Gavelis G."/>
            <person name="Widhalm J.R."/>
            <person name="Wisecaver J.H."/>
        </authorList>
    </citation>
    <scope>NUCLEOTIDE SEQUENCE</scope>
    <source>
        <strain evidence="2">ECLA1</strain>
    </source>
</reference>
<accession>A0AAE0YXD3</accession>
<sequence>MFSTISFNFIPRDSNLSQDLFETEVELDVVETPSQWHIVLSPRPGRSGAVQQSDFESPSPAPDPVQGSAPSTSGTTQQSLRSKEPQSRRNKR</sequence>
<feature type="region of interest" description="Disordered" evidence="1">
    <location>
        <begin position="39"/>
        <end position="92"/>
    </location>
</feature>
<gene>
    <name evidence="2" type="ORF">RRG08_022023</name>
</gene>
<dbReference type="EMBL" id="JAWDGP010005174">
    <property type="protein sequence ID" value="KAK3759034.1"/>
    <property type="molecule type" value="Genomic_DNA"/>
</dbReference>
<feature type="compositionally biased region" description="Polar residues" evidence="1">
    <location>
        <begin position="68"/>
        <end position="80"/>
    </location>
</feature>
<dbReference type="Proteomes" id="UP001283361">
    <property type="component" value="Unassembled WGS sequence"/>
</dbReference>
<proteinExistence type="predicted"/>